<dbReference type="AlphaFoldDB" id="A0A7V2WUV5"/>
<dbReference type="Proteomes" id="UP000885750">
    <property type="component" value="Unassembled WGS sequence"/>
</dbReference>
<evidence type="ECO:0000259" key="8">
    <source>
        <dbReference type="PROSITE" id="PS50110"/>
    </source>
</evidence>
<dbReference type="FunFam" id="3.40.50.2300:FF:000002">
    <property type="entry name" value="DNA-binding response regulator PhoP"/>
    <property type="match status" value="1"/>
</dbReference>
<dbReference type="InterPro" id="IPR001867">
    <property type="entry name" value="OmpR/PhoB-type_DNA-bd"/>
</dbReference>
<dbReference type="GO" id="GO:0005829">
    <property type="term" value="C:cytosol"/>
    <property type="evidence" value="ECO:0007669"/>
    <property type="project" value="TreeGrafter"/>
</dbReference>
<dbReference type="SUPFAM" id="SSF46894">
    <property type="entry name" value="C-terminal effector domain of the bipartite response regulators"/>
    <property type="match status" value="1"/>
</dbReference>
<dbReference type="CDD" id="cd00383">
    <property type="entry name" value="trans_reg_C"/>
    <property type="match status" value="1"/>
</dbReference>
<accession>A0A7V2WUV5</accession>
<feature type="DNA-binding region" description="OmpR/PhoB-type" evidence="7">
    <location>
        <begin position="125"/>
        <end position="222"/>
    </location>
</feature>
<evidence type="ECO:0000256" key="5">
    <source>
        <dbReference type="ARBA" id="ARBA00023163"/>
    </source>
</evidence>
<reference evidence="10" key="1">
    <citation type="journal article" date="2020" name="mSystems">
        <title>Genome- and Community-Level Interaction Insights into Carbon Utilization and Element Cycling Functions of Hydrothermarchaeota in Hydrothermal Sediment.</title>
        <authorList>
            <person name="Zhou Z."/>
            <person name="Liu Y."/>
            <person name="Xu W."/>
            <person name="Pan J."/>
            <person name="Luo Z.H."/>
            <person name="Li M."/>
        </authorList>
    </citation>
    <scope>NUCLEOTIDE SEQUENCE [LARGE SCALE GENOMIC DNA]</scope>
    <source>
        <strain evidence="10">HyVt-493</strain>
    </source>
</reference>
<evidence type="ECO:0000256" key="6">
    <source>
        <dbReference type="PROSITE-ProRule" id="PRU00169"/>
    </source>
</evidence>
<evidence type="ECO:0000313" key="10">
    <source>
        <dbReference type="EMBL" id="HFC92541.1"/>
    </source>
</evidence>
<evidence type="ECO:0000256" key="3">
    <source>
        <dbReference type="ARBA" id="ARBA00023015"/>
    </source>
</evidence>
<dbReference type="PROSITE" id="PS50110">
    <property type="entry name" value="RESPONSE_REGULATORY"/>
    <property type="match status" value="1"/>
</dbReference>
<dbReference type="GO" id="GO:0006355">
    <property type="term" value="P:regulation of DNA-templated transcription"/>
    <property type="evidence" value="ECO:0007669"/>
    <property type="project" value="InterPro"/>
</dbReference>
<sequence length="226" mass="25544">MYILAIEDNPDLVENLYDFFEARGHTVDAAYDGNSGLMFVEQNSYDVVVLDLMLPDIDGLKVCSTLRGQGCNLPILMLTARDTLDDKLLGFNSGADDYLVKPFSLQELKVRLQALVRRGQGNISNALLSIADLTFNPATLKVCRAGYDIELPPIPLKILELLMRQSPRVVTRREIERYIWGDDLPETDSLRAHLHTLRTLIDKPFTPHLLQTMRGMGYHIAQPNEF</sequence>
<keyword evidence="5" id="KW-0804">Transcription</keyword>
<name>A0A7V2WUV5_LEUMU</name>
<keyword evidence="4 7" id="KW-0238">DNA-binding</keyword>
<dbReference type="SMART" id="SM00448">
    <property type="entry name" value="REC"/>
    <property type="match status" value="1"/>
</dbReference>
<dbReference type="Pfam" id="PF00072">
    <property type="entry name" value="Response_reg"/>
    <property type="match status" value="1"/>
</dbReference>
<dbReference type="Gene3D" id="6.10.250.690">
    <property type="match status" value="1"/>
</dbReference>
<dbReference type="Gene3D" id="1.10.10.10">
    <property type="entry name" value="Winged helix-like DNA-binding domain superfamily/Winged helix DNA-binding domain"/>
    <property type="match status" value="1"/>
</dbReference>
<dbReference type="InterPro" id="IPR036388">
    <property type="entry name" value="WH-like_DNA-bd_sf"/>
</dbReference>
<keyword evidence="1 6" id="KW-0597">Phosphoprotein</keyword>
<feature type="domain" description="Response regulatory" evidence="8">
    <location>
        <begin position="2"/>
        <end position="116"/>
    </location>
</feature>
<dbReference type="GO" id="GO:0000976">
    <property type="term" value="F:transcription cis-regulatory region binding"/>
    <property type="evidence" value="ECO:0007669"/>
    <property type="project" value="TreeGrafter"/>
</dbReference>
<evidence type="ECO:0000256" key="2">
    <source>
        <dbReference type="ARBA" id="ARBA00023012"/>
    </source>
</evidence>
<evidence type="ECO:0000256" key="1">
    <source>
        <dbReference type="ARBA" id="ARBA00022553"/>
    </source>
</evidence>
<dbReference type="InterPro" id="IPR011006">
    <property type="entry name" value="CheY-like_superfamily"/>
</dbReference>
<evidence type="ECO:0000256" key="7">
    <source>
        <dbReference type="PROSITE-ProRule" id="PRU01091"/>
    </source>
</evidence>
<dbReference type="EMBL" id="DRMS01000260">
    <property type="protein sequence ID" value="HFC92541.1"/>
    <property type="molecule type" value="Genomic_DNA"/>
</dbReference>
<dbReference type="PANTHER" id="PTHR48111">
    <property type="entry name" value="REGULATOR OF RPOS"/>
    <property type="match status" value="1"/>
</dbReference>
<evidence type="ECO:0000256" key="4">
    <source>
        <dbReference type="ARBA" id="ARBA00023125"/>
    </source>
</evidence>
<dbReference type="InterPro" id="IPR016032">
    <property type="entry name" value="Sig_transdc_resp-reg_C-effctor"/>
</dbReference>
<dbReference type="CDD" id="cd17624">
    <property type="entry name" value="REC_OmpR_PmrA-like"/>
    <property type="match status" value="1"/>
</dbReference>
<dbReference type="FunFam" id="1.10.10.10:FF:000058">
    <property type="entry name" value="DNA-binding response OmpR family regulator"/>
    <property type="match status" value="1"/>
</dbReference>
<organism evidence="10">
    <name type="scientific">Leucothrix mucor</name>
    <dbReference type="NCBI Taxonomy" id="45248"/>
    <lineage>
        <taxon>Bacteria</taxon>
        <taxon>Pseudomonadati</taxon>
        <taxon>Pseudomonadota</taxon>
        <taxon>Gammaproteobacteria</taxon>
        <taxon>Thiotrichales</taxon>
        <taxon>Thiotrichaceae</taxon>
        <taxon>Leucothrix</taxon>
    </lineage>
</organism>
<evidence type="ECO:0000259" key="9">
    <source>
        <dbReference type="PROSITE" id="PS51755"/>
    </source>
</evidence>
<comment type="caution">
    <text evidence="10">The sequence shown here is derived from an EMBL/GenBank/DDBJ whole genome shotgun (WGS) entry which is preliminary data.</text>
</comment>
<keyword evidence="2" id="KW-0902">Two-component regulatory system</keyword>
<feature type="domain" description="OmpR/PhoB-type" evidence="9">
    <location>
        <begin position="125"/>
        <end position="222"/>
    </location>
</feature>
<dbReference type="InterPro" id="IPR001789">
    <property type="entry name" value="Sig_transdc_resp-reg_receiver"/>
</dbReference>
<dbReference type="SMART" id="SM00862">
    <property type="entry name" value="Trans_reg_C"/>
    <property type="match status" value="1"/>
</dbReference>
<feature type="modified residue" description="4-aspartylphosphate" evidence="6">
    <location>
        <position position="51"/>
    </location>
</feature>
<proteinExistence type="predicted"/>
<dbReference type="PANTHER" id="PTHR48111:SF22">
    <property type="entry name" value="REGULATOR OF RPOS"/>
    <property type="match status" value="1"/>
</dbReference>
<dbReference type="GO" id="GO:0032993">
    <property type="term" value="C:protein-DNA complex"/>
    <property type="evidence" value="ECO:0007669"/>
    <property type="project" value="TreeGrafter"/>
</dbReference>
<dbReference type="SUPFAM" id="SSF52172">
    <property type="entry name" value="CheY-like"/>
    <property type="match status" value="1"/>
</dbReference>
<dbReference type="GO" id="GO:0000156">
    <property type="term" value="F:phosphorelay response regulator activity"/>
    <property type="evidence" value="ECO:0007669"/>
    <property type="project" value="TreeGrafter"/>
</dbReference>
<keyword evidence="3" id="KW-0805">Transcription regulation</keyword>
<dbReference type="Pfam" id="PF00486">
    <property type="entry name" value="Trans_reg_C"/>
    <property type="match status" value="1"/>
</dbReference>
<dbReference type="PROSITE" id="PS51755">
    <property type="entry name" value="OMPR_PHOB"/>
    <property type="match status" value="1"/>
</dbReference>
<protein>
    <submittedName>
        <fullName evidence="10">Response regulator transcription factor</fullName>
    </submittedName>
</protein>
<dbReference type="Gene3D" id="3.40.50.2300">
    <property type="match status" value="1"/>
</dbReference>
<gene>
    <name evidence="10" type="ORF">ENJ51_06985</name>
</gene>
<dbReference type="InterPro" id="IPR039420">
    <property type="entry name" value="WalR-like"/>
</dbReference>